<accession>A0ABR3RGR1</accession>
<sequence length="261" mass="29306">MTNNSASAGLPTVVPPTVTATAGGSRFAKTYPRVRFLPNGLLDVDRKKGKFFKIAQENQALSPFLQLPPEIRSTIYENTLGDETFKISPGGDMLLGKIERKKTAYLALLLVSRQVYVETALMPFKMNTFQAHDPQQLRGWVSLLPVAAQQSITRIHFSTSVHWHAYLQYTEELEPLSKYLFPEWWRQPGNFDDFPALRQVCIHTTLARCYCGKPKHLADALTKLIGDSEDACGHLIKASLKEIAGRNVDVIFQRDLVFAAL</sequence>
<dbReference type="EMBL" id="JAKJXO020000006">
    <property type="protein sequence ID" value="KAL1603635.1"/>
    <property type="molecule type" value="Genomic_DNA"/>
</dbReference>
<keyword evidence="2" id="KW-1185">Reference proteome</keyword>
<name>A0ABR3RGR1_9PLEO</name>
<reference evidence="1 2" key="1">
    <citation type="submission" date="2024-02" db="EMBL/GenBank/DDBJ databases">
        <title>De novo assembly and annotation of 12 fungi associated with fruit tree decline syndrome in Ontario, Canada.</title>
        <authorList>
            <person name="Sulman M."/>
            <person name="Ellouze W."/>
            <person name="Ilyukhin E."/>
        </authorList>
    </citation>
    <scope>NUCLEOTIDE SEQUENCE [LARGE SCALE GENOMIC DNA]</scope>
    <source>
        <strain evidence="1 2">M42-189</strain>
    </source>
</reference>
<dbReference type="Proteomes" id="UP001521785">
    <property type="component" value="Unassembled WGS sequence"/>
</dbReference>
<organism evidence="1 2">
    <name type="scientific">Paraconiothyrium brasiliense</name>
    <dbReference type="NCBI Taxonomy" id="300254"/>
    <lineage>
        <taxon>Eukaryota</taxon>
        <taxon>Fungi</taxon>
        <taxon>Dikarya</taxon>
        <taxon>Ascomycota</taxon>
        <taxon>Pezizomycotina</taxon>
        <taxon>Dothideomycetes</taxon>
        <taxon>Pleosporomycetidae</taxon>
        <taxon>Pleosporales</taxon>
        <taxon>Massarineae</taxon>
        <taxon>Didymosphaeriaceae</taxon>
        <taxon>Paraconiothyrium</taxon>
    </lineage>
</organism>
<proteinExistence type="predicted"/>
<protein>
    <submittedName>
        <fullName evidence="1">Beta transducin</fullName>
    </submittedName>
</protein>
<dbReference type="PANTHER" id="PTHR38790">
    <property type="entry name" value="2EXR DOMAIN-CONTAINING PROTEIN-RELATED"/>
    <property type="match status" value="1"/>
</dbReference>
<gene>
    <name evidence="1" type="primary">DIP2_2</name>
    <name evidence="1" type="ORF">SLS60_005223</name>
</gene>
<evidence type="ECO:0000313" key="1">
    <source>
        <dbReference type="EMBL" id="KAL1603635.1"/>
    </source>
</evidence>
<comment type="caution">
    <text evidence="1">The sequence shown here is derived from an EMBL/GenBank/DDBJ whole genome shotgun (WGS) entry which is preliminary data.</text>
</comment>
<evidence type="ECO:0000313" key="2">
    <source>
        <dbReference type="Proteomes" id="UP001521785"/>
    </source>
</evidence>
<dbReference type="PANTHER" id="PTHR38790:SF4">
    <property type="entry name" value="2EXR DOMAIN-CONTAINING PROTEIN"/>
    <property type="match status" value="1"/>
</dbReference>